<dbReference type="Gene3D" id="2.60.40.10">
    <property type="entry name" value="Immunoglobulins"/>
    <property type="match status" value="1"/>
</dbReference>
<dbReference type="EMBL" id="MH424444">
    <property type="protein sequence ID" value="AXQ70190.1"/>
    <property type="molecule type" value="Genomic_DNA"/>
</dbReference>
<gene>
    <name evidence="1" type="ORF">vsip_05</name>
</gene>
<organism evidence="1">
    <name type="scientific">Salmonella virus VSiP</name>
    <dbReference type="NCBI Taxonomy" id="2301721"/>
    <lineage>
        <taxon>Viruses</taxon>
        <taxon>Duplodnaviria</taxon>
        <taxon>Heunggongvirae</taxon>
        <taxon>Uroviricota</taxon>
        <taxon>Caudoviricetes</taxon>
        <taxon>Sarkviridae</taxon>
        <taxon>Guernseyvirinae</taxon>
        <taxon>Cornellvirus</taxon>
        <taxon>Cornellvirus VSiP</taxon>
    </lineage>
</organism>
<sequence length="157" mass="16932">MGFFKVRDIPARRVVQYSRVSGSAEKGVYIEDESVLGSPVDEMPYADKTGIAVKSGGALYEVPYLEDVGDVYFAVQPEDAQLGSTETTLTATPKAGKAPYTMQWYKDDKQVVNVPDGGENLKVTEAGKYWAVVTDADGAQAVSKAAEVKAKEVAEKE</sequence>
<protein>
    <recommendedName>
        <fullName evidence="3">Tail protein</fullName>
    </recommendedName>
</protein>
<dbReference type="Proteomes" id="UP000262209">
    <property type="component" value="Segment"/>
</dbReference>
<name>A0A385EEV8_9CAUD</name>
<dbReference type="InterPro" id="IPR013783">
    <property type="entry name" value="Ig-like_fold"/>
</dbReference>
<evidence type="ECO:0000313" key="1">
    <source>
        <dbReference type="EMBL" id="AXQ70190.1"/>
    </source>
</evidence>
<evidence type="ECO:0000313" key="2">
    <source>
        <dbReference type="Proteomes" id="UP000262209"/>
    </source>
</evidence>
<evidence type="ECO:0008006" key="3">
    <source>
        <dbReference type="Google" id="ProtNLM"/>
    </source>
</evidence>
<accession>A0A385EEV8</accession>
<keyword evidence="2" id="KW-1185">Reference proteome</keyword>
<reference evidence="1" key="1">
    <citation type="submission" date="2018-06" db="EMBL/GenBank/DDBJ databases">
        <title>Complete genome sequence of Salmonella Infantis bacteriophage VSiP.</title>
        <authorList>
            <person name="Volozhantsev N."/>
            <person name="Denisenko E."/>
            <person name="Verevkin V."/>
            <person name="Myakinina V."/>
            <person name="Kislichkina A."/>
            <person name="Krasilnikova V."/>
        </authorList>
    </citation>
    <scope>NUCLEOTIDE SEQUENCE [LARGE SCALE GENOMIC DNA]</scope>
</reference>
<proteinExistence type="predicted"/>